<keyword evidence="2" id="KW-1185">Reference proteome</keyword>
<protein>
    <submittedName>
        <fullName evidence="1">Uncharacterized protein</fullName>
    </submittedName>
</protein>
<accession>B6HNE5</accession>
<evidence type="ECO:0000313" key="1">
    <source>
        <dbReference type="EMBL" id="CAP96700.1"/>
    </source>
</evidence>
<dbReference type="Proteomes" id="UP000000724">
    <property type="component" value="Contig Pc00c21"/>
</dbReference>
<name>B6HNE5_PENRW</name>
<organism evidence="1 2">
    <name type="scientific">Penicillium rubens (strain ATCC 28089 / DSM 1075 / NRRL 1951 / Wisconsin 54-1255)</name>
    <name type="common">Penicillium chrysogenum</name>
    <dbReference type="NCBI Taxonomy" id="500485"/>
    <lineage>
        <taxon>Eukaryota</taxon>
        <taxon>Fungi</taxon>
        <taxon>Dikarya</taxon>
        <taxon>Ascomycota</taxon>
        <taxon>Pezizomycotina</taxon>
        <taxon>Eurotiomycetes</taxon>
        <taxon>Eurotiomycetidae</taxon>
        <taxon>Eurotiales</taxon>
        <taxon>Aspergillaceae</taxon>
        <taxon>Penicillium</taxon>
        <taxon>Penicillium chrysogenum species complex</taxon>
    </lineage>
</organism>
<dbReference type="HOGENOM" id="CLU_761978_0_0_1"/>
<dbReference type="VEuPathDB" id="FungiDB:PCH_Pc21g18030"/>
<evidence type="ECO:0000313" key="2">
    <source>
        <dbReference type="Proteomes" id="UP000000724"/>
    </source>
</evidence>
<proteinExistence type="predicted"/>
<dbReference type="AlphaFoldDB" id="B6HNE5"/>
<dbReference type="EMBL" id="AM920436">
    <property type="protein sequence ID" value="CAP96700.1"/>
    <property type="molecule type" value="Genomic_DNA"/>
</dbReference>
<gene>
    <name evidence="1" type="ORF">Pc21g18030</name>
    <name evidence="1" type="ORF">PCH_Pc21g18030</name>
</gene>
<sequence>MYSATTIGILVYMPLPRPHPRPPVAVSPPTLSVTVVLAPYPRPRPRPRLRLSSYNEGPRCIERSWVNGSGEDRLLGDGLGICGRPIVLGGVVWLKGGEEGGRKIFEVVDYPVREAVTKFSGGEIYPLGGQVNNPLYKTPLPIITSTKISSRRNHTVMRTVTEVVAQLAAQEPDHIQEYHYLVPTSQGDWYNVLLKLPRNSQDTQLSSLCKKSLTSEFAAQMQALAIHPFDFTPGWDLATMDGLGDFTRCDSPIGVASHAGSRHVGSARAVVAPDSTDGNSENWAPVQGVHRQTMWQHNVILVVFKYNPVGFDPSRIHRPSRIGSIPRHSESFQWPDSIRTGALFRDACVAWGEGYPEGTDASLL</sequence>
<reference evidence="1 2" key="1">
    <citation type="journal article" date="2008" name="Nat. Biotechnol.">
        <title>Genome sequencing and analysis of the filamentous fungus Penicillium chrysogenum.</title>
        <authorList>
            <person name="van den Berg M.A."/>
            <person name="Albang R."/>
            <person name="Albermann K."/>
            <person name="Badger J.H."/>
            <person name="Daran J.-M."/>
            <person name="Driessen A.J.M."/>
            <person name="Garcia-Estrada C."/>
            <person name="Fedorova N.D."/>
            <person name="Harris D.M."/>
            <person name="Heijne W.H.M."/>
            <person name="Joardar V.S."/>
            <person name="Kiel J.A.K.W."/>
            <person name="Kovalchuk A."/>
            <person name="Martin J.F."/>
            <person name="Nierman W.C."/>
            <person name="Nijland J.G."/>
            <person name="Pronk J.T."/>
            <person name="Roubos J.A."/>
            <person name="van der Klei I.J."/>
            <person name="van Peij N.N.M.E."/>
            <person name="Veenhuis M."/>
            <person name="von Doehren H."/>
            <person name="Wagner C."/>
            <person name="Wortman J.R."/>
            <person name="Bovenberg R.A.L."/>
        </authorList>
    </citation>
    <scope>NUCLEOTIDE SEQUENCE [LARGE SCALE GENOMIC DNA]</scope>
    <source>
        <strain evidence="2">ATCC 28089 / DSM 1075 / NRRL 1951 / Wisconsin 54-1255</strain>
    </source>
</reference>